<comment type="similarity">
    <text evidence="5 6">Belongs to the anion channel-forming bestrophin (TC 1.A.46) family. Calcium-sensitive chloride channel subfamily.</text>
</comment>
<feature type="region of interest" description="Disordered" evidence="7">
    <location>
        <begin position="310"/>
        <end position="403"/>
    </location>
</feature>
<evidence type="ECO:0000256" key="7">
    <source>
        <dbReference type="SAM" id="MobiDB-lite"/>
    </source>
</evidence>
<keyword evidence="3 6" id="KW-1133">Transmembrane helix</keyword>
<evidence type="ECO:0000313" key="8">
    <source>
        <dbReference type="EnsemblMetazoa" id="CJA15236.1"/>
    </source>
</evidence>
<dbReference type="GO" id="GO:0005886">
    <property type="term" value="C:plasma membrane"/>
    <property type="evidence" value="ECO:0007669"/>
    <property type="project" value="UniProtKB-SubCell"/>
</dbReference>
<evidence type="ECO:0000313" key="9">
    <source>
        <dbReference type="Proteomes" id="UP000005237"/>
    </source>
</evidence>
<keyword evidence="9" id="KW-1185">Reference proteome</keyword>
<sequence length="403" mass="45832">MRQFRVNILSLTLFDWVPVPLVYTQVVHLAVRSYFLVALLGRQYLSPDKVRVPNYKHTIDLYVPIMSVLQFIFFIGWMKVAEVLLNPLGEDDDDFECNWILDRNLQVGLMVVDAAYNKYPDLEKDQFWEDVNPEPLYTAESAIRPLNPQIGSCADMPTDEEPFMVRPRRRTLRRMSHWDGDMEETDVVPVVGLKHPGDTSNYASGESLAFSNSFANGGRKLSEMFRRMRAGSRIGDKYRGKRHSSVQDFENGFGGKKHSIDEDADNEFSSTQGPGGTPKTGRLWSSLPQTQLEEMLKNQNLAGAHGVKYNTDGMKERDLPNPTPVTDHIDLPHLPNTWFNDSLPVIKEEEEAKRKSNTDTDSPMTRKKSKGSRTARRMELRRSSSSGSEIGKSGSRRARKKSE</sequence>
<evidence type="ECO:0000256" key="5">
    <source>
        <dbReference type="ARBA" id="ARBA00034769"/>
    </source>
</evidence>
<evidence type="ECO:0000256" key="6">
    <source>
        <dbReference type="RuleBase" id="RU363126"/>
    </source>
</evidence>
<evidence type="ECO:0000256" key="3">
    <source>
        <dbReference type="ARBA" id="ARBA00022989"/>
    </source>
</evidence>
<dbReference type="InterPro" id="IPR000615">
    <property type="entry name" value="Bestrophin"/>
</dbReference>
<feature type="compositionally biased region" description="Basic residues" evidence="7">
    <location>
        <begin position="394"/>
        <end position="403"/>
    </location>
</feature>
<dbReference type="InterPro" id="IPR021134">
    <property type="entry name" value="Bestrophin-like"/>
</dbReference>
<dbReference type="GO" id="GO:0034707">
    <property type="term" value="C:chloride channel complex"/>
    <property type="evidence" value="ECO:0007669"/>
    <property type="project" value="UniProtKB-KW"/>
</dbReference>
<dbReference type="PANTHER" id="PTHR10736:SF33">
    <property type="entry name" value="BESTROPHIN HOMOLOG"/>
    <property type="match status" value="1"/>
</dbReference>
<evidence type="ECO:0000256" key="4">
    <source>
        <dbReference type="ARBA" id="ARBA00023136"/>
    </source>
</evidence>
<keyword evidence="6" id="KW-0869">Chloride channel</keyword>
<comment type="subcellular location">
    <subcellularLocation>
        <location evidence="6">Cell membrane</location>
        <topology evidence="6">Multi-pass membrane protein</topology>
    </subcellularLocation>
    <subcellularLocation>
        <location evidence="1">Membrane</location>
        <topology evidence="1">Multi-pass membrane protein</topology>
    </subcellularLocation>
</comment>
<evidence type="ECO:0000256" key="2">
    <source>
        <dbReference type="ARBA" id="ARBA00022692"/>
    </source>
</evidence>
<keyword evidence="6" id="KW-0407">Ion channel</keyword>
<feature type="compositionally biased region" description="Basic and acidic residues" evidence="7">
    <location>
        <begin position="346"/>
        <end position="358"/>
    </location>
</feature>
<feature type="compositionally biased region" description="Low complexity" evidence="7">
    <location>
        <begin position="383"/>
        <end position="393"/>
    </location>
</feature>
<dbReference type="Proteomes" id="UP000005237">
    <property type="component" value="Unassembled WGS sequence"/>
</dbReference>
<accession>A0A8R1I0Y1</accession>
<keyword evidence="4 6" id="KW-0472">Membrane</keyword>
<proteinExistence type="inferred from homology"/>
<dbReference type="GO" id="GO:0005254">
    <property type="term" value="F:chloride channel activity"/>
    <property type="evidence" value="ECO:0007669"/>
    <property type="project" value="UniProtKB-KW"/>
</dbReference>
<dbReference type="AlphaFoldDB" id="A0A8R1I0Y1"/>
<reference evidence="9" key="1">
    <citation type="submission" date="2010-08" db="EMBL/GenBank/DDBJ databases">
        <authorList>
            <consortium name="Caenorhabditis japonica Sequencing Consortium"/>
            <person name="Wilson R.K."/>
        </authorList>
    </citation>
    <scope>NUCLEOTIDE SEQUENCE [LARGE SCALE GENOMIC DNA]</scope>
    <source>
        <strain evidence="9">DF5081</strain>
    </source>
</reference>
<feature type="compositionally biased region" description="Basic residues" evidence="7">
    <location>
        <begin position="365"/>
        <end position="375"/>
    </location>
</feature>
<organism evidence="8 9">
    <name type="scientific">Caenorhabditis japonica</name>
    <dbReference type="NCBI Taxonomy" id="281687"/>
    <lineage>
        <taxon>Eukaryota</taxon>
        <taxon>Metazoa</taxon>
        <taxon>Ecdysozoa</taxon>
        <taxon>Nematoda</taxon>
        <taxon>Chromadorea</taxon>
        <taxon>Rhabditida</taxon>
        <taxon>Rhabditina</taxon>
        <taxon>Rhabditomorpha</taxon>
        <taxon>Rhabditoidea</taxon>
        <taxon>Rhabditidae</taxon>
        <taxon>Peloderinae</taxon>
        <taxon>Caenorhabditis</taxon>
    </lineage>
</organism>
<reference evidence="8" key="2">
    <citation type="submission" date="2022-06" db="UniProtKB">
        <authorList>
            <consortium name="EnsemblMetazoa"/>
        </authorList>
    </citation>
    <scope>IDENTIFICATION</scope>
    <source>
        <strain evidence="8">DF5081</strain>
    </source>
</reference>
<keyword evidence="6" id="KW-0868">Chloride</keyword>
<keyword evidence="6" id="KW-0813">Transport</keyword>
<dbReference type="EnsemblMetazoa" id="CJA15236.1">
    <property type="protein sequence ID" value="CJA15236.1"/>
    <property type="gene ID" value="WBGene00134440"/>
</dbReference>
<keyword evidence="6" id="KW-0406">Ion transport</keyword>
<protein>
    <recommendedName>
        <fullName evidence="6">Bestrophin homolog</fullName>
    </recommendedName>
</protein>
<dbReference type="Pfam" id="PF01062">
    <property type="entry name" value="Bestrophin"/>
    <property type="match status" value="1"/>
</dbReference>
<dbReference type="PANTHER" id="PTHR10736">
    <property type="entry name" value="BESTROPHIN"/>
    <property type="match status" value="1"/>
</dbReference>
<comment type="function">
    <text evidence="6">Forms chloride channels.</text>
</comment>
<evidence type="ECO:0000256" key="1">
    <source>
        <dbReference type="ARBA" id="ARBA00004141"/>
    </source>
</evidence>
<feature type="region of interest" description="Disordered" evidence="7">
    <location>
        <begin position="236"/>
        <end position="284"/>
    </location>
</feature>
<comment type="caution">
    <text evidence="6">Lacks conserved residue(s) required for the propagation of feature annotation.</text>
</comment>
<keyword evidence="2 6" id="KW-0812">Transmembrane</keyword>
<feature type="transmembrane region" description="Helical" evidence="6">
    <location>
        <begin position="61"/>
        <end position="78"/>
    </location>
</feature>
<name>A0A8R1I0Y1_CAEJA</name>
<keyword evidence="6" id="KW-1003">Cell membrane</keyword>